<keyword evidence="2" id="KW-0004">4Fe-4S</keyword>
<dbReference type="GO" id="GO:0003824">
    <property type="term" value="F:catalytic activity"/>
    <property type="evidence" value="ECO:0007669"/>
    <property type="project" value="InterPro"/>
</dbReference>
<dbReference type="SFLD" id="SFLDG01067">
    <property type="entry name" value="SPASM/twitch_domain_containing"/>
    <property type="match status" value="1"/>
</dbReference>
<feature type="domain" description="Radical SAM core" evidence="8">
    <location>
        <begin position="80"/>
        <end position="317"/>
    </location>
</feature>
<dbReference type="Gene3D" id="3.20.20.70">
    <property type="entry name" value="Aldolase class I"/>
    <property type="match status" value="1"/>
</dbReference>
<comment type="cofactor">
    <cofactor evidence="1">
        <name>[4Fe-4S] cluster</name>
        <dbReference type="ChEBI" id="CHEBI:49883"/>
    </cofactor>
</comment>
<proteinExistence type="predicted"/>
<dbReference type="PANTHER" id="PTHR43787">
    <property type="entry name" value="FEMO COFACTOR BIOSYNTHESIS PROTEIN NIFB-RELATED"/>
    <property type="match status" value="1"/>
</dbReference>
<dbReference type="GO" id="GO:0051539">
    <property type="term" value="F:4 iron, 4 sulfur cluster binding"/>
    <property type="evidence" value="ECO:0007669"/>
    <property type="project" value="UniProtKB-KW"/>
</dbReference>
<evidence type="ECO:0000256" key="4">
    <source>
        <dbReference type="ARBA" id="ARBA00022723"/>
    </source>
</evidence>
<dbReference type="KEGG" id="gsu:GSU0884"/>
<dbReference type="GO" id="GO:0046872">
    <property type="term" value="F:metal ion binding"/>
    <property type="evidence" value="ECO:0007669"/>
    <property type="project" value="UniProtKB-KW"/>
</dbReference>
<dbReference type="EnsemblBacteria" id="AAR34214">
    <property type="protein sequence ID" value="AAR34214"/>
    <property type="gene ID" value="GSU0884"/>
</dbReference>
<dbReference type="HOGENOM" id="CLU_009273_3_1_7"/>
<evidence type="ECO:0000313" key="10">
    <source>
        <dbReference type="Proteomes" id="UP000000577"/>
    </source>
</evidence>
<dbReference type="EMBL" id="AE017180">
    <property type="protein sequence ID" value="AAR34214.2"/>
    <property type="molecule type" value="Genomic_DNA"/>
</dbReference>
<dbReference type="FunCoup" id="Q74ES5">
    <property type="interactions" value="25"/>
</dbReference>
<reference evidence="9 10" key="2">
    <citation type="journal article" date="2012" name="BMC Genomics">
        <title>Comparative genomic analysis of Geobacter sulfurreducens KN400, a strain with enhanced capacity for extracellular electron transfer and electricity production.</title>
        <authorList>
            <person name="Butler J.E."/>
            <person name="Young N.D."/>
            <person name="Aklujkar M."/>
            <person name="Lovley D.R."/>
        </authorList>
    </citation>
    <scope>NUCLEOTIDE SEQUENCE [LARGE SCALE GENOMIC DNA]</scope>
    <source>
        <strain evidence="10">ATCC 51573 / DSM 12127 / PCA</strain>
    </source>
</reference>
<organism evidence="9 10">
    <name type="scientific">Geobacter sulfurreducens (strain ATCC 51573 / DSM 12127 / PCA)</name>
    <dbReference type="NCBI Taxonomy" id="243231"/>
    <lineage>
        <taxon>Bacteria</taxon>
        <taxon>Pseudomonadati</taxon>
        <taxon>Thermodesulfobacteriota</taxon>
        <taxon>Desulfuromonadia</taxon>
        <taxon>Geobacterales</taxon>
        <taxon>Geobacteraceae</taxon>
        <taxon>Geobacter</taxon>
    </lineage>
</organism>
<dbReference type="InterPro" id="IPR026322">
    <property type="entry name" value="Geopep_mat_rSAM"/>
</dbReference>
<sequence>MILSRYVSSYPCSESPDHVILFSCRTGAVVRGSRSTLDAAQAGTLSPAAAETLEKHGFLTPGPEAERAEMLAWFDRINAERRRAGMVAVLTRRCNLACPYCFEGGQAPEGDMSEETADLLAAMIEREYLAKGWRVDMDFYGGEPLLRPDLIRRIAEPLRAAGGGLFHGNMVSNGSLLNRAVMTDLTALGIESVKVTLDGPPQVHDRYRPYGGGAGSFHDILRGMGEVVDLVKIHVGGNFTRETWREYPALLDLLLAEGFTPDRLGTVRFTPAVGGKGSGALPHFAEGCVTCEEPWLAEAELVLREELMKRGFGVPKPGPFSCMIELESDLAVDADGRCYKCPAFMGHEGYAVGDLRAGFSPTAPSYGYDIWRREECLDCSWLPLCFGGCRFMKLVEAGAVTGVSCQREYLAGTVETMVRRGAGGGQLSPAVNPGDRSPESLRPGP</sequence>
<accession>Q74ES5</accession>
<dbReference type="NCBIfam" id="TIGR04085">
    <property type="entry name" value="rSAM_more_4Fe4S"/>
    <property type="match status" value="1"/>
</dbReference>
<evidence type="ECO:0000256" key="6">
    <source>
        <dbReference type="ARBA" id="ARBA00023014"/>
    </source>
</evidence>
<dbReference type="eggNOG" id="COG0641">
    <property type="taxonomic scope" value="Bacteria"/>
</dbReference>
<dbReference type="CDD" id="cd01335">
    <property type="entry name" value="Radical_SAM"/>
    <property type="match status" value="1"/>
</dbReference>
<evidence type="ECO:0000256" key="5">
    <source>
        <dbReference type="ARBA" id="ARBA00023004"/>
    </source>
</evidence>
<dbReference type="SMR" id="Q74ES5"/>
<dbReference type="InParanoid" id="Q74ES5"/>
<evidence type="ECO:0000256" key="3">
    <source>
        <dbReference type="ARBA" id="ARBA00022691"/>
    </source>
</evidence>
<dbReference type="Proteomes" id="UP000000577">
    <property type="component" value="Chromosome"/>
</dbReference>
<keyword evidence="3" id="KW-0949">S-adenosyl-L-methionine</keyword>
<dbReference type="OrthoDB" id="308557at2"/>
<keyword evidence="6" id="KW-0411">Iron-sulfur</keyword>
<evidence type="ECO:0000259" key="8">
    <source>
        <dbReference type="PROSITE" id="PS51918"/>
    </source>
</evidence>
<dbReference type="PANTHER" id="PTHR43787:SF3">
    <property type="entry name" value="ARYLSULFATASE REGULATORY PROTEIN"/>
    <property type="match status" value="1"/>
</dbReference>
<feature type="region of interest" description="Disordered" evidence="7">
    <location>
        <begin position="421"/>
        <end position="445"/>
    </location>
</feature>
<dbReference type="SUPFAM" id="SSF102114">
    <property type="entry name" value="Radical SAM enzymes"/>
    <property type="match status" value="1"/>
</dbReference>
<dbReference type="NCBIfam" id="TIGR04280">
    <property type="entry name" value="geopep_mat_rSAM"/>
    <property type="match status" value="1"/>
</dbReference>
<dbReference type="AlphaFoldDB" id="Q74ES5"/>
<keyword evidence="10" id="KW-1185">Reference proteome</keyword>
<dbReference type="InterPro" id="IPR058240">
    <property type="entry name" value="rSAM_sf"/>
</dbReference>
<dbReference type="SFLD" id="SFLDS00029">
    <property type="entry name" value="Radical_SAM"/>
    <property type="match status" value="1"/>
</dbReference>
<evidence type="ECO:0000256" key="2">
    <source>
        <dbReference type="ARBA" id="ARBA00022485"/>
    </source>
</evidence>
<evidence type="ECO:0000256" key="1">
    <source>
        <dbReference type="ARBA" id="ARBA00001966"/>
    </source>
</evidence>
<dbReference type="RefSeq" id="WP_010941548.1">
    <property type="nucleotide sequence ID" value="NC_002939.5"/>
</dbReference>
<gene>
    <name evidence="9" type="ordered locus">GSU0884</name>
</gene>
<dbReference type="UniPathway" id="UPA00782"/>
<dbReference type="InterPro" id="IPR007197">
    <property type="entry name" value="rSAM"/>
</dbReference>
<dbReference type="InterPro" id="IPR013785">
    <property type="entry name" value="Aldolase_TIM"/>
</dbReference>
<keyword evidence="5" id="KW-0408">Iron</keyword>
<dbReference type="DNASU" id="2685311"/>
<dbReference type="PROSITE" id="PS51918">
    <property type="entry name" value="RADICAL_SAM"/>
    <property type="match status" value="1"/>
</dbReference>
<name>Q74ES5_GEOSL</name>
<evidence type="ECO:0000256" key="7">
    <source>
        <dbReference type="SAM" id="MobiDB-lite"/>
    </source>
</evidence>
<keyword evidence="4" id="KW-0479">Metal-binding</keyword>
<protein>
    <submittedName>
        <fullName evidence="9">Radical SAM domain iron-sulfur cluster-binding oxidoreductase</fullName>
    </submittedName>
</protein>
<dbReference type="STRING" id="243231.GSU0884"/>
<dbReference type="Pfam" id="PF04055">
    <property type="entry name" value="Radical_SAM"/>
    <property type="match status" value="1"/>
</dbReference>
<evidence type="ECO:0000313" key="9">
    <source>
        <dbReference type="EMBL" id="AAR34214.2"/>
    </source>
</evidence>
<dbReference type="InterPro" id="IPR023885">
    <property type="entry name" value="4Fe4S-binding_SPASM_dom"/>
</dbReference>
<reference evidence="9 10" key="1">
    <citation type="journal article" date="2003" name="Science">
        <title>Genome of Geobacter sulfurreducens: metal reduction in subsurface environments.</title>
        <authorList>
            <person name="Methe B.A."/>
            <person name="Nelson K.E."/>
            <person name="Eisen J.A."/>
            <person name="Paulsen I.T."/>
            <person name="Nelson W."/>
            <person name="Heidelberg J.F."/>
            <person name="Wu D."/>
            <person name="Wu M."/>
            <person name="Ward N."/>
            <person name="Beanan M.J."/>
            <person name="Dodson R.J."/>
            <person name="Madupu R."/>
            <person name="Brinkac L.M."/>
            <person name="Daugherty S.C."/>
            <person name="DeBoy R.T."/>
            <person name="Durkin A.S."/>
            <person name="Gwinn M."/>
            <person name="Kolonay J.F."/>
            <person name="Sullivan S.A."/>
            <person name="Haft D.H."/>
            <person name="Selengut J."/>
            <person name="Davidsen T.M."/>
            <person name="Zafar N."/>
            <person name="White O."/>
            <person name="Tran B."/>
            <person name="Romero C."/>
            <person name="Forberger H.A."/>
            <person name="Weidman J."/>
            <person name="Khouri H."/>
            <person name="Feldblyum T.V."/>
            <person name="Utterback T.R."/>
            <person name="Van Aken S.E."/>
            <person name="Lovley D.R."/>
            <person name="Fraser C.M."/>
        </authorList>
    </citation>
    <scope>NUCLEOTIDE SEQUENCE [LARGE SCALE GENOMIC DNA]</scope>
    <source>
        <strain evidence="10">ATCC 51573 / DSM 12127 / PCA</strain>
    </source>
</reference>